<keyword evidence="3" id="KW-1185">Reference proteome</keyword>
<reference evidence="2 3" key="1">
    <citation type="submission" date="2018-12" db="EMBL/GenBank/DDBJ databases">
        <title>Genome sequence and assembly of Colletotrichum trifolii.</title>
        <authorList>
            <person name="Gan P."/>
            <person name="Shirasu K."/>
        </authorList>
    </citation>
    <scope>NUCLEOTIDE SEQUENCE [LARGE SCALE GENOMIC DNA]</scope>
    <source>
        <strain evidence="2 3">543-2</strain>
    </source>
</reference>
<gene>
    <name evidence="2" type="ORF">CTRI78_v006268</name>
</gene>
<evidence type="ECO:0000313" key="3">
    <source>
        <dbReference type="Proteomes" id="UP000295703"/>
    </source>
</evidence>
<organism evidence="2 3">
    <name type="scientific">Colletotrichum trifolii</name>
    <dbReference type="NCBI Taxonomy" id="5466"/>
    <lineage>
        <taxon>Eukaryota</taxon>
        <taxon>Fungi</taxon>
        <taxon>Dikarya</taxon>
        <taxon>Ascomycota</taxon>
        <taxon>Pezizomycotina</taxon>
        <taxon>Sordariomycetes</taxon>
        <taxon>Hypocreomycetidae</taxon>
        <taxon>Glomerellales</taxon>
        <taxon>Glomerellaceae</taxon>
        <taxon>Colletotrichum</taxon>
        <taxon>Colletotrichum orbiculare species complex</taxon>
    </lineage>
</organism>
<proteinExistence type="predicted"/>
<accession>A0A4R8RCU3</accession>
<protein>
    <submittedName>
        <fullName evidence="2">Uncharacterized protein</fullName>
    </submittedName>
</protein>
<sequence>MSGNNSGVVSSDRAVAEQPTRPPNDNGNPVVITIDQIDIRDPSGLKRRWVFKRGDAVFLVVKTGHDFDPNRWLATVSQNDPTRPTSFLMRMIHQKFGSAPASPLMQNREQWRRPTIIFTSDTDMPRTGAEICPMSGLFQFWGKRFRSDGVQENYAGATVNVEDEDNCPGEGTPEGEKGFRVYMTRDTDYDLFDESLFDQAAYLERRPQRAEQRRI</sequence>
<dbReference type="EMBL" id="RYZW01000058">
    <property type="protein sequence ID" value="TDZ54520.1"/>
    <property type="molecule type" value="Genomic_DNA"/>
</dbReference>
<name>A0A4R8RCU3_COLTR</name>
<dbReference type="Proteomes" id="UP000295703">
    <property type="component" value="Unassembled WGS sequence"/>
</dbReference>
<evidence type="ECO:0000313" key="2">
    <source>
        <dbReference type="EMBL" id="TDZ54520.1"/>
    </source>
</evidence>
<evidence type="ECO:0000256" key="1">
    <source>
        <dbReference type="SAM" id="MobiDB-lite"/>
    </source>
</evidence>
<feature type="region of interest" description="Disordered" evidence="1">
    <location>
        <begin position="1"/>
        <end position="29"/>
    </location>
</feature>
<comment type="caution">
    <text evidence="2">The sequence shown here is derived from an EMBL/GenBank/DDBJ whole genome shotgun (WGS) entry which is preliminary data.</text>
</comment>
<dbReference type="AlphaFoldDB" id="A0A4R8RCU3"/>